<dbReference type="Pfam" id="PF18728">
    <property type="entry name" value="HEPN_AbiV"/>
    <property type="match status" value="1"/>
</dbReference>
<accession>A0A286PGU8</accession>
<keyword evidence="2" id="KW-1185">Reference proteome</keyword>
<gene>
    <name evidence="1" type="ORF">SO3561_10352</name>
</gene>
<organism evidence="1 2">
    <name type="scientific">Streptomyces olivochromogenes</name>
    <dbReference type="NCBI Taxonomy" id="1963"/>
    <lineage>
        <taxon>Bacteria</taxon>
        <taxon>Bacillati</taxon>
        <taxon>Actinomycetota</taxon>
        <taxon>Actinomycetes</taxon>
        <taxon>Kitasatosporales</taxon>
        <taxon>Streptomycetaceae</taxon>
        <taxon>Streptomyces</taxon>
    </lineage>
</organism>
<evidence type="ECO:0000313" key="1">
    <source>
        <dbReference type="EMBL" id="GAX58777.1"/>
    </source>
</evidence>
<dbReference type="EMBL" id="BDQI01000065">
    <property type="protein sequence ID" value="GAX58777.1"/>
    <property type="molecule type" value="Genomic_DNA"/>
</dbReference>
<sequence length="254" mass="27281">MAKLPLDPHLMERTVVDLAGAAFKNARSLHTSAQAVLDAHQWPAAFSFAALALEEVGKAALCMTTLAMPPAVREEFRPDFEKAFTQHQTKAEFAHLTLAMVADKVPAGFEQLLDDVVASARRTNAVKFRGLYVDYTNTGALLEPEDVGESEARWMVSTVTTALAYARPAENAAAEPDAFLDLIHQWQNSVDFDAIGSYVEGAPNEFLAHMRAAARDDVDPPDVLLGPVLAEQVAAANLRAALPAATNDSPPSDG</sequence>
<dbReference type="InterPro" id="IPR030987">
    <property type="entry name" value="AbiV"/>
</dbReference>
<dbReference type="AlphaFoldDB" id="A0A286PGU8"/>
<evidence type="ECO:0008006" key="3">
    <source>
        <dbReference type="Google" id="ProtNLM"/>
    </source>
</evidence>
<dbReference type="RefSeq" id="WP_067385720.1">
    <property type="nucleotide sequence ID" value="NZ_BDQI01000065.1"/>
</dbReference>
<comment type="caution">
    <text evidence="1">The sequence shown here is derived from an EMBL/GenBank/DDBJ whole genome shotgun (WGS) entry which is preliminary data.</text>
</comment>
<dbReference type="Proteomes" id="UP000217446">
    <property type="component" value="Unassembled WGS sequence"/>
</dbReference>
<name>A0A286PGU8_STROL</name>
<protein>
    <recommendedName>
        <fullName evidence="3">AbiV family abortive infection protein</fullName>
    </recommendedName>
</protein>
<reference evidence="2" key="1">
    <citation type="submission" date="2017-05" db="EMBL/GenBank/DDBJ databases">
        <title>Streptomyces olivochromogenes NBRC 3561 whole genome shotgun sequence.</title>
        <authorList>
            <person name="Dohra H."/>
            <person name="Kodani S."/>
        </authorList>
    </citation>
    <scope>NUCLEOTIDE SEQUENCE [LARGE SCALE GENOMIC DNA]</scope>
    <source>
        <strain evidence="2">NBRC 3561</strain>
    </source>
</reference>
<evidence type="ECO:0000313" key="2">
    <source>
        <dbReference type="Proteomes" id="UP000217446"/>
    </source>
</evidence>
<proteinExistence type="predicted"/>
<dbReference type="NCBIfam" id="TIGR04498">
    <property type="entry name" value="AbiV_defense"/>
    <property type="match status" value="1"/>
</dbReference>